<protein>
    <submittedName>
        <fullName evidence="1">Uncharacterized protein</fullName>
    </submittedName>
</protein>
<evidence type="ECO:0000313" key="1">
    <source>
        <dbReference type="EMBL" id="CAI9732298.1"/>
    </source>
</evidence>
<accession>A0AA36BDZ3</accession>
<keyword evidence="2" id="KW-1185">Reference proteome</keyword>
<dbReference type="AlphaFoldDB" id="A0AA36BDZ3"/>
<name>A0AA36BDZ3_OCTVU</name>
<proteinExistence type="predicted"/>
<organism evidence="1 2">
    <name type="scientific">Octopus vulgaris</name>
    <name type="common">Common octopus</name>
    <dbReference type="NCBI Taxonomy" id="6645"/>
    <lineage>
        <taxon>Eukaryota</taxon>
        <taxon>Metazoa</taxon>
        <taxon>Spiralia</taxon>
        <taxon>Lophotrochozoa</taxon>
        <taxon>Mollusca</taxon>
        <taxon>Cephalopoda</taxon>
        <taxon>Coleoidea</taxon>
        <taxon>Octopodiformes</taxon>
        <taxon>Octopoda</taxon>
        <taxon>Incirrata</taxon>
        <taxon>Octopodidae</taxon>
        <taxon>Octopus</taxon>
    </lineage>
</organism>
<sequence length="135" mass="14563">MQASLDMAIAFSNLFKSLNTYSQVSLAFYFPSKLSSFFLPYSLPLSLSLSFLLIYRISVAGSFSALLVHVFAIALLPPPPGDEVHCLTFDAIQSGLGLRLYVVSFGVSAVNATCVGPGHSSRISYTSSWRLQGNS</sequence>
<evidence type="ECO:0000313" key="2">
    <source>
        <dbReference type="Proteomes" id="UP001162480"/>
    </source>
</evidence>
<dbReference type="EMBL" id="OX597826">
    <property type="protein sequence ID" value="CAI9732298.1"/>
    <property type="molecule type" value="Genomic_DNA"/>
</dbReference>
<reference evidence="1" key="1">
    <citation type="submission" date="2023-08" db="EMBL/GenBank/DDBJ databases">
        <authorList>
            <person name="Alioto T."/>
            <person name="Alioto T."/>
            <person name="Gomez Garrido J."/>
        </authorList>
    </citation>
    <scope>NUCLEOTIDE SEQUENCE</scope>
</reference>
<dbReference type="Proteomes" id="UP001162480">
    <property type="component" value="Chromosome 13"/>
</dbReference>
<gene>
    <name evidence="1" type="ORF">OCTVUL_1B005378</name>
</gene>